<keyword evidence="5" id="KW-0479">Metal-binding</keyword>
<sequence length="240" mass="26760">MVSITADARAIRRDSEPTCSNEHSKLRAFSPRRKWSNHSFSGSVDDSDVDGPPKSEASTSSTLAIGLTSDQVEPWQRFPYLKYGYRRGGSYTQCLLSLFSLHNETVNAWTTLLSVIMGFVLFLDTVSHLRCSWLDFSPFLAAWIGQTLHGPLSCGYHTFMCMSPTIANRWRKLDLTFILVLNTCATYALSYFTFGLTFSLIWTALVGCTAALGIRHVAALQPKQQLDRARILGLIGLTCM</sequence>
<keyword evidence="2 7" id="KW-0812">Transmembrane</keyword>
<dbReference type="AlphaFoldDB" id="A0AAD3DJI9"/>
<accession>A0AAD3DJI9</accession>
<dbReference type="PANTHER" id="PTHR20855">
    <property type="entry name" value="ADIPOR/PROGESTIN RECEPTOR-RELATED"/>
    <property type="match status" value="1"/>
</dbReference>
<organism evidence="8 9">
    <name type="scientific">Astrephomene gubernaculifera</name>
    <dbReference type="NCBI Taxonomy" id="47775"/>
    <lineage>
        <taxon>Eukaryota</taxon>
        <taxon>Viridiplantae</taxon>
        <taxon>Chlorophyta</taxon>
        <taxon>core chlorophytes</taxon>
        <taxon>Chlorophyceae</taxon>
        <taxon>CS clade</taxon>
        <taxon>Chlamydomonadales</taxon>
        <taxon>Astrephomenaceae</taxon>
        <taxon>Astrephomene</taxon>
    </lineage>
</organism>
<evidence type="ECO:0000256" key="7">
    <source>
        <dbReference type="SAM" id="Phobius"/>
    </source>
</evidence>
<feature type="transmembrane region" description="Helical" evidence="7">
    <location>
        <begin position="175"/>
        <end position="194"/>
    </location>
</feature>
<comment type="subcellular location">
    <subcellularLocation>
        <location evidence="1">Membrane</location>
        <topology evidence="1">Multi-pass membrane protein</topology>
    </subcellularLocation>
</comment>
<feature type="region of interest" description="Disordered" evidence="6">
    <location>
        <begin position="1"/>
        <end position="61"/>
    </location>
</feature>
<evidence type="ECO:0000256" key="6">
    <source>
        <dbReference type="SAM" id="MobiDB-lite"/>
    </source>
</evidence>
<evidence type="ECO:0000313" key="9">
    <source>
        <dbReference type="Proteomes" id="UP001054857"/>
    </source>
</evidence>
<dbReference type="GO" id="GO:0046872">
    <property type="term" value="F:metal ion binding"/>
    <property type="evidence" value="ECO:0007669"/>
    <property type="project" value="UniProtKB-KW"/>
</dbReference>
<keyword evidence="9" id="KW-1185">Reference proteome</keyword>
<dbReference type="EMBL" id="BMAR01000002">
    <property type="protein sequence ID" value="GFR41577.1"/>
    <property type="molecule type" value="Genomic_DNA"/>
</dbReference>
<keyword evidence="3 7" id="KW-1133">Transmembrane helix</keyword>
<evidence type="ECO:0000256" key="5">
    <source>
        <dbReference type="PIRSR" id="PIRSR604254-1"/>
    </source>
</evidence>
<dbReference type="Pfam" id="PF03006">
    <property type="entry name" value="HlyIII"/>
    <property type="match status" value="1"/>
</dbReference>
<evidence type="ECO:0000256" key="1">
    <source>
        <dbReference type="ARBA" id="ARBA00004141"/>
    </source>
</evidence>
<dbReference type="InterPro" id="IPR004254">
    <property type="entry name" value="AdipoR/HlyIII-related"/>
</dbReference>
<dbReference type="GO" id="GO:0016020">
    <property type="term" value="C:membrane"/>
    <property type="evidence" value="ECO:0007669"/>
    <property type="project" value="UniProtKB-SubCell"/>
</dbReference>
<keyword evidence="5" id="KW-0862">Zinc</keyword>
<reference evidence="8 9" key="1">
    <citation type="journal article" date="2021" name="Sci. Rep.">
        <title>Genome sequencing of the multicellular alga Astrephomene provides insights into convergent evolution of germ-soma differentiation.</title>
        <authorList>
            <person name="Yamashita S."/>
            <person name="Yamamoto K."/>
            <person name="Matsuzaki R."/>
            <person name="Suzuki S."/>
            <person name="Yamaguchi H."/>
            <person name="Hirooka S."/>
            <person name="Minakuchi Y."/>
            <person name="Miyagishima S."/>
            <person name="Kawachi M."/>
            <person name="Toyoda A."/>
            <person name="Nozaki H."/>
        </authorList>
    </citation>
    <scope>NUCLEOTIDE SEQUENCE [LARGE SCALE GENOMIC DNA]</scope>
    <source>
        <strain evidence="8 9">NIES-4017</strain>
    </source>
</reference>
<dbReference type="GO" id="GO:0009744">
    <property type="term" value="P:response to sucrose"/>
    <property type="evidence" value="ECO:0007669"/>
    <property type="project" value="UniProtKB-ARBA"/>
</dbReference>
<evidence type="ECO:0000256" key="2">
    <source>
        <dbReference type="ARBA" id="ARBA00022692"/>
    </source>
</evidence>
<evidence type="ECO:0000256" key="3">
    <source>
        <dbReference type="ARBA" id="ARBA00022989"/>
    </source>
</evidence>
<dbReference type="Proteomes" id="UP001054857">
    <property type="component" value="Unassembled WGS sequence"/>
</dbReference>
<feature type="non-terminal residue" evidence="8">
    <location>
        <position position="1"/>
    </location>
</feature>
<feature type="transmembrane region" description="Helical" evidence="7">
    <location>
        <begin position="200"/>
        <end position="220"/>
    </location>
</feature>
<name>A0AAD3DJI9_9CHLO</name>
<evidence type="ECO:0000256" key="4">
    <source>
        <dbReference type="ARBA" id="ARBA00023136"/>
    </source>
</evidence>
<keyword evidence="4 7" id="KW-0472">Membrane</keyword>
<proteinExistence type="predicted"/>
<protein>
    <submittedName>
        <fullName evidence="8">Uncharacterized protein</fullName>
    </submittedName>
</protein>
<evidence type="ECO:0000313" key="8">
    <source>
        <dbReference type="EMBL" id="GFR41577.1"/>
    </source>
</evidence>
<feature type="binding site" evidence="5">
    <location>
        <position position="157"/>
    </location>
    <ligand>
        <name>Zn(2+)</name>
        <dbReference type="ChEBI" id="CHEBI:29105"/>
    </ligand>
</feature>
<comment type="caution">
    <text evidence="8">The sequence shown here is derived from an EMBL/GenBank/DDBJ whole genome shotgun (WGS) entry which is preliminary data.</text>
</comment>
<gene>
    <name evidence="8" type="ORF">Agub_g2298</name>
</gene>
<dbReference type="PANTHER" id="PTHR20855:SF136">
    <property type="match status" value="1"/>
</dbReference>
<dbReference type="GO" id="GO:0038023">
    <property type="term" value="F:signaling receptor activity"/>
    <property type="evidence" value="ECO:0007669"/>
    <property type="project" value="TreeGrafter"/>
</dbReference>